<name>A0ACC2SU70_9FUNG</name>
<dbReference type="Proteomes" id="UP001165960">
    <property type="component" value="Unassembled WGS sequence"/>
</dbReference>
<keyword evidence="2" id="KW-1185">Reference proteome</keyword>
<evidence type="ECO:0000313" key="1">
    <source>
        <dbReference type="EMBL" id="KAJ9065947.1"/>
    </source>
</evidence>
<proteinExistence type="predicted"/>
<dbReference type="EMBL" id="QTSX02004316">
    <property type="protein sequence ID" value="KAJ9065947.1"/>
    <property type="molecule type" value="Genomic_DNA"/>
</dbReference>
<accession>A0ACC2SU70</accession>
<comment type="caution">
    <text evidence="1">The sequence shown here is derived from an EMBL/GenBank/DDBJ whole genome shotgun (WGS) entry which is preliminary data.</text>
</comment>
<reference evidence="1" key="1">
    <citation type="submission" date="2022-04" db="EMBL/GenBank/DDBJ databases">
        <title>Genome of the entomopathogenic fungus Entomophthora muscae.</title>
        <authorList>
            <person name="Elya C."/>
            <person name="Lovett B.R."/>
            <person name="Lee E."/>
            <person name="Macias A.M."/>
            <person name="Hajek A.E."/>
            <person name="De Bivort B.L."/>
            <person name="Kasson M.T."/>
            <person name="De Fine Licht H.H."/>
            <person name="Stajich J.E."/>
        </authorList>
    </citation>
    <scope>NUCLEOTIDE SEQUENCE</scope>
    <source>
        <strain evidence="1">Berkeley</strain>
    </source>
</reference>
<evidence type="ECO:0000313" key="2">
    <source>
        <dbReference type="Proteomes" id="UP001165960"/>
    </source>
</evidence>
<organism evidence="1 2">
    <name type="scientific">Entomophthora muscae</name>
    <dbReference type="NCBI Taxonomy" id="34485"/>
    <lineage>
        <taxon>Eukaryota</taxon>
        <taxon>Fungi</taxon>
        <taxon>Fungi incertae sedis</taxon>
        <taxon>Zoopagomycota</taxon>
        <taxon>Entomophthoromycotina</taxon>
        <taxon>Entomophthoromycetes</taxon>
        <taxon>Entomophthorales</taxon>
        <taxon>Entomophthoraceae</taxon>
        <taxon>Entomophthora</taxon>
    </lineage>
</organism>
<sequence length="52" mass="5768">MKILTSSDGLFPTAVDCYEDPPLLMVLTFQVDLYKYDAPQDGPLLQDPPVPV</sequence>
<protein>
    <submittedName>
        <fullName evidence="1">Uncharacterized protein</fullName>
    </submittedName>
</protein>
<gene>
    <name evidence="1" type="ORF">DSO57_1014567</name>
</gene>